<protein>
    <submittedName>
        <fullName evidence="2">Uncharacterized protein</fullName>
    </submittedName>
</protein>
<reference evidence="2 3" key="1">
    <citation type="submission" date="2017-11" db="EMBL/GenBank/DDBJ databases">
        <title>Draft Genome Sequence of Sporolactobacillus inulinus NBRC 111894 Isolated from Koso, a Japanese Sugar-Vegetable Fermented Beverage.</title>
        <authorList>
            <person name="Chiou T.Y."/>
            <person name="Oshima K."/>
            <person name="Suda W."/>
            <person name="Hattori M."/>
            <person name="Takahashi T."/>
        </authorList>
    </citation>
    <scope>NUCLEOTIDE SEQUENCE [LARGE SCALE GENOMIC DNA]</scope>
    <source>
        <strain evidence="2 3">NBRC111894</strain>
    </source>
</reference>
<keyword evidence="1" id="KW-0812">Transmembrane</keyword>
<name>A0A4Y1ZAX8_9BACL</name>
<dbReference type="AlphaFoldDB" id="A0A4Y1ZAX8"/>
<dbReference type="Proteomes" id="UP000319716">
    <property type="component" value="Unassembled WGS sequence"/>
</dbReference>
<proteinExistence type="predicted"/>
<accession>A0A4Y1ZAX8</accession>
<dbReference type="EMBL" id="BEXB01000011">
    <property type="protein sequence ID" value="GAY76154.1"/>
    <property type="molecule type" value="Genomic_DNA"/>
</dbReference>
<evidence type="ECO:0000313" key="2">
    <source>
        <dbReference type="EMBL" id="GAY76154.1"/>
    </source>
</evidence>
<keyword evidence="1" id="KW-0472">Membrane</keyword>
<sequence>MIASIAPKSLLFHFWFILINVLHFSSGTIHLIRSDRPRSRSVDASSLSVVRAQH</sequence>
<organism evidence="2 3">
    <name type="scientific">Sporolactobacillus inulinus</name>
    <dbReference type="NCBI Taxonomy" id="2078"/>
    <lineage>
        <taxon>Bacteria</taxon>
        <taxon>Bacillati</taxon>
        <taxon>Bacillota</taxon>
        <taxon>Bacilli</taxon>
        <taxon>Bacillales</taxon>
        <taxon>Sporolactobacillaceae</taxon>
        <taxon>Sporolactobacillus</taxon>
    </lineage>
</organism>
<keyword evidence="1" id="KW-1133">Transmembrane helix</keyword>
<feature type="transmembrane region" description="Helical" evidence="1">
    <location>
        <begin position="12"/>
        <end position="32"/>
    </location>
</feature>
<evidence type="ECO:0000256" key="1">
    <source>
        <dbReference type="SAM" id="Phobius"/>
    </source>
</evidence>
<evidence type="ECO:0000313" key="3">
    <source>
        <dbReference type="Proteomes" id="UP000319716"/>
    </source>
</evidence>
<comment type="caution">
    <text evidence="2">The sequence shown here is derived from an EMBL/GenBank/DDBJ whole genome shotgun (WGS) entry which is preliminary data.</text>
</comment>
<gene>
    <name evidence="2" type="ORF">NBRC111894_1708</name>
</gene>